<name>A0ABZ1YQX2_9NOCA</name>
<evidence type="ECO:0000313" key="1">
    <source>
        <dbReference type="EMBL" id="WUV44287.1"/>
    </source>
</evidence>
<evidence type="ECO:0000313" key="2">
    <source>
        <dbReference type="Proteomes" id="UP001432062"/>
    </source>
</evidence>
<dbReference type="EMBL" id="CP109441">
    <property type="protein sequence ID" value="WUV44287.1"/>
    <property type="molecule type" value="Genomic_DNA"/>
</dbReference>
<organism evidence="1 2">
    <name type="scientific">Nocardia vinacea</name>
    <dbReference type="NCBI Taxonomy" id="96468"/>
    <lineage>
        <taxon>Bacteria</taxon>
        <taxon>Bacillati</taxon>
        <taxon>Actinomycetota</taxon>
        <taxon>Actinomycetes</taxon>
        <taxon>Mycobacteriales</taxon>
        <taxon>Nocardiaceae</taxon>
        <taxon>Nocardia</taxon>
    </lineage>
</organism>
<accession>A0ABZ1YQX2</accession>
<dbReference type="Proteomes" id="UP001432062">
    <property type="component" value="Chromosome"/>
</dbReference>
<dbReference type="RefSeq" id="WP_329407177.1">
    <property type="nucleotide sequence ID" value="NZ_CP109441.1"/>
</dbReference>
<gene>
    <name evidence="1" type="ORF">OG563_34700</name>
</gene>
<sequence length="100" mass="11130">MTELILTEDQQPVSNFAVTSEIEVNAPGRSSPQLRSLLRNWATVADPGMTSLLIDATSQHDWCHADLPAPPLSHDVVIRRLCRCVASPNRIRDSRSLARR</sequence>
<protein>
    <submittedName>
        <fullName evidence="1">Uncharacterized protein</fullName>
    </submittedName>
</protein>
<keyword evidence="2" id="KW-1185">Reference proteome</keyword>
<proteinExistence type="predicted"/>
<reference evidence="1" key="1">
    <citation type="submission" date="2022-10" db="EMBL/GenBank/DDBJ databases">
        <title>The complete genomes of actinobacterial strains from the NBC collection.</title>
        <authorList>
            <person name="Joergensen T.S."/>
            <person name="Alvarez Arevalo M."/>
            <person name="Sterndorff E.B."/>
            <person name="Faurdal D."/>
            <person name="Vuksanovic O."/>
            <person name="Mourched A.-S."/>
            <person name="Charusanti P."/>
            <person name="Shaw S."/>
            <person name="Blin K."/>
            <person name="Weber T."/>
        </authorList>
    </citation>
    <scope>NUCLEOTIDE SEQUENCE</scope>
    <source>
        <strain evidence="1">NBC_01482</strain>
    </source>
</reference>